<dbReference type="AlphaFoldDB" id="A0A1V9XJY2"/>
<name>A0A1V9XJY2_9ACAR</name>
<dbReference type="GO" id="GO:0003677">
    <property type="term" value="F:DNA binding"/>
    <property type="evidence" value="ECO:0007669"/>
    <property type="project" value="InterPro"/>
</dbReference>
<dbReference type="OrthoDB" id="6507662at2759"/>
<gene>
    <name evidence="3" type="ORF">BIW11_09552</name>
</gene>
<dbReference type="GO" id="GO:0003899">
    <property type="term" value="F:DNA-directed RNA polymerase activity"/>
    <property type="evidence" value="ECO:0007669"/>
    <property type="project" value="UniProtKB-EC"/>
</dbReference>
<dbReference type="Pfam" id="PF04998">
    <property type="entry name" value="RNA_pol_Rpb1_5"/>
    <property type="match status" value="1"/>
</dbReference>
<evidence type="ECO:0000259" key="2">
    <source>
        <dbReference type="Pfam" id="PF04998"/>
    </source>
</evidence>
<dbReference type="STRING" id="418985.A0A1V9XJY2"/>
<dbReference type="EMBL" id="MNPL01009396">
    <property type="protein sequence ID" value="OQR73741.1"/>
    <property type="molecule type" value="Genomic_DNA"/>
</dbReference>
<proteinExistence type="predicted"/>
<protein>
    <recommendedName>
        <fullName evidence="1">DNA-directed RNA polymerase</fullName>
        <ecNumber evidence="1">2.7.7.6</ecNumber>
    </recommendedName>
</protein>
<dbReference type="Gene3D" id="3.30.70.2850">
    <property type="match status" value="1"/>
</dbReference>
<accession>A0A1V9XJY2</accession>
<keyword evidence="3" id="KW-0240">DNA-directed RNA polymerase</keyword>
<dbReference type="SUPFAM" id="SSF64484">
    <property type="entry name" value="beta and beta-prime subunits of DNA dependent RNA-polymerase"/>
    <property type="match status" value="1"/>
</dbReference>
<feature type="non-terminal residue" evidence="3">
    <location>
        <position position="120"/>
    </location>
</feature>
<organism evidence="3 4">
    <name type="scientific">Tropilaelaps mercedesae</name>
    <dbReference type="NCBI Taxonomy" id="418985"/>
    <lineage>
        <taxon>Eukaryota</taxon>
        <taxon>Metazoa</taxon>
        <taxon>Ecdysozoa</taxon>
        <taxon>Arthropoda</taxon>
        <taxon>Chelicerata</taxon>
        <taxon>Arachnida</taxon>
        <taxon>Acari</taxon>
        <taxon>Parasitiformes</taxon>
        <taxon>Mesostigmata</taxon>
        <taxon>Gamasina</taxon>
        <taxon>Dermanyssoidea</taxon>
        <taxon>Laelapidae</taxon>
        <taxon>Tropilaelaps</taxon>
    </lineage>
</organism>
<reference evidence="3 4" key="1">
    <citation type="journal article" date="2017" name="Gigascience">
        <title>Draft genome of the honey bee ectoparasitic mite, Tropilaelaps mercedesae, is shaped by the parasitic life history.</title>
        <authorList>
            <person name="Dong X."/>
            <person name="Armstrong S.D."/>
            <person name="Xia D."/>
            <person name="Makepeace B.L."/>
            <person name="Darby A.C."/>
            <person name="Kadowaki T."/>
        </authorList>
    </citation>
    <scope>NUCLEOTIDE SEQUENCE [LARGE SCALE GENOMIC DNA]</scope>
    <source>
        <strain evidence="3">Wuxi-XJTLU</strain>
    </source>
</reference>
<evidence type="ECO:0000256" key="1">
    <source>
        <dbReference type="ARBA" id="ARBA00012418"/>
    </source>
</evidence>
<dbReference type="Proteomes" id="UP000192247">
    <property type="component" value="Unassembled WGS sequence"/>
</dbReference>
<keyword evidence="3" id="KW-0804">Transcription</keyword>
<dbReference type="InterPro" id="IPR007081">
    <property type="entry name" value="RNA_pol_Rpb1_5"/>
</dbReference>
<dbReference type="EC" id="2.7.7.6" evidence="1"/>
<feature type="domain" description="RNA polymerase Rpb1" evidence="2">
    <location>
        <begin position="42"/>
        <end position="119"/>
    </location>
</feature>
<keyword evidence="4" id="KW-1185">Reference proteome</keyword>
<comment type="caution">
    <text evidence="3">The sequence shown here is derived from an EMBL/GenBank/DDBJ whole genome shotgun (WGS) entry which is preliminary data.</text>
</comment>
<dbReference type="InParanoid" id="A0A1V9XJY2"/>
<dbReference type="GO" id="GO:0000428">
    <property type="term" value="C:DNA-directed RNA polymerase complex"/>
    <property type="evidence" value="ECO:0007669"/>
    <property type="project" value="UniProtKB-KW"/>
</dbReference>
<feature type="non-terminal residue" evidence="3">
    <location>
        <position position="1"/>
    </location>
</feature>
<dbReference type="GO" id="GO:0006351">
    <property type="term" value="P:DNA-templated transcription"/>
    <property type="evidence" value="ECO:0007669"/>
    <property type="project" value="InterPro"/>
</dbReference>
<sequence length="120" mass="13938">VINYHTWVTAYDFDTEREEWCELTFQLELQHSKFDMTSLVEEEAKSTVLHSVKGIQRAFLVKDNDDRSGCGKMLQTEGVNFEEMFKYDDIIDMRRISSNDIYAISQVFGIEAATKAIVRV</sequence>
<evidence type="ECO:0000313" key="4">
    <source>
        <dbReference type="Proteomes" id="UP000192247"/>
    </source>
</evidence>
<evidence type="ECO:0000313" key="3">
    <source>
        <dbReference type="EMBL" id="OQR73741.1"/>
    </source>
</evidence>